<dbReference type="HOGENOM" id="CLU_3117023_0_0_3"/>
<proteinExistence type="predicted"/>
<dbReference type="KEGG" id="csg:Cylst_5105"/>
<organism evidence="1 2">
    <name type="scientific">Cylindrospermum stagnale PCC 7417</name>
    <dbReference type="NCBI Taxonomy" id="56107"/>
    <lineage>
        <taxon>Bacteria</taxon>
        <taxon>Bacillati</taxon>
        <taxon>Cyanobacteriota</taxon>
        <taxon>Cyanophyceae</taxon>
        <taxon>Nostocales</taxon>
        <taxon>Nostocaceae</taxon>
        <taxon>Cylindrospermum</taxon>
    </lineage>
</organism>
<gene>
    <name evidence="1" type="ORF">Cylst_5105</name>
</gene>
<evidence type="ECO:0000313" key="2">
    <source>
        <dbReference type="Proteomes" id="UP000010475"/>
    </source>
</evidence>
<dbReference type="STRING" id="56107.Cylst_5105"/>
<reference evidence="1 2" key="1">
    <citation type="submission" date="2012-06" db="EMBL/GenBank/DDBJ databases">
        <title>Finished chromosome of genome of Cylindrospermum stagnale PCC 7417.</title>
        <authorList>
            <consortium name="US DOE Joint Genome Institute"/>
            <person name="Gugger M."/>
            <person name="Coursin T."/>
            <person name="Rippka R."/>
            <person name="Tandeau De Marsac N."/>
            <person name="Huntemann M."/>
            <person name="Wei C.-L."/>
            <person name="Han J."/>
            <person name="Detter J.C."/>
            <person name="Han C."/>
            <person name="Tapia R."/>
            <person name="Chen A."/>
            <person name="Kyrpides N."/>
            <person name="Mavromatis K."/>
            <person name="Markowitz V."/>
            <person name="Szeto E."/>
            <person name="Ivanova N."/>
            <person name="Pagani I."/>
            <person name="Pati A."/>
            <person name="Goodwin L."/>
            <person name="Nordberg H.P."/>
            <person name="Cantor M.N."/>
            <person name="Hua S.X."/>
            <person name="Woyke T."/>
            <person name="Kerfeld C.A."/>
        </authorList>
    </citation>
    <scope>NUCLEOTIDE SEQUENCE [LARGE SCALE GENOMIC DNA]</scope>
    <source>
        <strain evidence="1 2">PCC 7417</strain>
    </source>
</reference>
<evidence type="ECO:0000313" key="1">
    <source>
        <dbReference type="EMBL" id="AFZ27150.1"/>
    </source>
</evidence>
<sequence length="50" mass="5378">MNLDLLGTKVNIMCVIAPSNPLKKMGNESTFAPFVKATVHTQVSLNAIYG</sequence>
<name>K9X3D2_9NOST</name>
<dbReference type="Proteomes" id="UP000010475">
    <property type="component" value="Chromosome"/>
</dbReference>
<protein>
    <submittedName>
        <fullName evidence="1">Uncharacterized protein</fullName>
    </submittedName>
</protein>
<dbReference type="AlphaFoldDB" id="K9X3D2"/>
<dbReference type="EMBL" id="CP003642">
    <property type="protein sequence ID" value="AFZ27150.1"/>
    <property type="molecule type" value="Genomic_DNA"/>
</dbReference>
<keyword evidence="2" id="KW-1185">Reference proteome</keyword>
<accession>K9X3D2</accession>